<evidence type="ECO:0000313" key="1">
    <source>
        <dbReference type="EMBL" id="PIP21357.1"/>
    </source>
</evidence>
<dbReference type="InterPro" id="IPR016195">
    <property type="entry name" value="Pol/histidinol_Pase-like"/>
</dbReference>
<sequence length="322" mass="36702">MSEFLPPNEVERSKSKLINLLHSYMAGDSHEHTVFSNPTTRHEADYTFEQVFRYIQSEINSGENKMEFVVLAEHASDAANPKLVNGQALLEHQEKVHDFMEKQKNEVAEYPEVISGVETSIISAVGDLDVSDNVLSQIDLVIASKHDLKSVFPEQNGQPTAEQLTNIYLKLMQNPNVDVIGHPNRYVSYEDLNKMDWQTLFNTAKETHTALEINFNAPMPEELIKQAVAAGVPLFLGTDAHNLKDFQRLGEDIRQKIEKEDNRLDYPLGVKFSFWKKVARVLRTLEEVNAPAEQIITSSKENLADWLSKDKEERTIPWIKNV</sequence>
<comment type="caution">
    <text evidence="1">The sequence shown here is derived from an EMBL/GenBank/DDBJ whole genome shotgun (WGS) entry which is preliminary data.</text>
</comment>
<name>A0A2G9YQ35_9BACT</name>
<dbReference type="GO" id="GO:0042578">
    <property type="term" value="F:phosphoric ester hydrolase activity"/>
    <property type="evidence" value="ECO:0007669"/>
    <property type="project" value="TreeGrafter"/>
</dbReference>
<dbReference type="Gene3D" id="3.20.20.140">
    <property type="entry name" value="Metal-dependent hydrolases"/>
    <property type="match status" value="1"/>
</dbReference>
<dbReference type="GO" id="GO:0005829">
    <property type="term" value="C:cytosol"/>
    <property type="evidence" value="ECO:0007669"/>
    <property type="project" value="TreeGrafter"/>
</dbReference>
<accession>A0A2G9YQ35</accession>
<reference evidence="1 2" key="1">
    <citation type="submission" date="2017-09" db="EMBL/GenBank/DDBJ databases">
        <title>Depth-based differentiation of microbial function through sediment-hosted aquifers and enrichment of novel symbionts in the deep terrestrial subsurface.</title>
        <authorList>
            <person name="Probst A.J."/>
            <person name="Ladd B."/>
            <person name="Jarett J.K."/>
            <person name="Geller-Mcgrath D.E."/>
            <person name="Sieber C.M."/>
            <person name="Emerson J.B."/>
            <person name="Anantharaman K."/>
            <person name="Thomas B.C."/>
            <person name="Malmstrom R."/>
            <person name="Stieglmeier M."/>
            <person name="Klingl A."/>
            <person name="Woyke T."/>
            <person name="Ryan C.M."/>
            <person name="Banfield J.F."/>
        </authorList>
    </citation>
    <scope>NUCLEOTIDE SEQUENCE [LARGE SCALE GENOMIC DNA]</scope>
    <source>
        <strain evidence="1">CG23_combo_of_CG06-09_8_20_14_all_40_13</strain>
    </source>
</reference>
<dbReference type="GO" id="GO:0008270">
    <property type="term" value="F:zinc ion binding"/>
    <property type="evidence" value="ECO:0007669"/>
    <property type="project" value="TreeGrafter"/>
</dbReference>
<gene>
    <name evidence="1" type="ORF">COX39_03295</name>
</gene>
<dbReference type="PANTHER" id="PTHR36928:SF1">
    <property type="entry name" value="PHOSPHATASE YCDX-RELATED"/>
    <property type="match status" value="1"/>
</dbReference>
<dbReference type="PANTHER" id="PTHR36928">
    <property type="entry name" value="PHOSPHATASE YCDX-RELATED"/>
    <property type="match status" value="1"/>
</dbReference>
<dbReference type="AlphaFoldDB" id="A0A2G9YQ35"/>
<dbReference type="Proteomes" id="UP000231567">
    <property type="component" value="Unassembled WGS sequence"/>
</dbReference>
<dbReference type="InterPro" id="IPR050243">
    <property type="entry name" value="PHP_phosphatase"/>
</dbReference>
<organism evidence="1 2">
    <name type="scientific">Candidatus Nealsonbacteria bacterium CG23_combo_of_CG06-09_8_20_14_all_40_13</name>
    <dbReference type="NCBI Taxonomy" id="1974724"/>
    <lineage>
        <taxon>Bacteria</taxon>
        <taxon>Candidatus Nealsoniibacteriota</taxon>
    </lineage>
</organism>
<evidence type="ECO:0008006" key="3">
    <source>
        <dbReference type="Google" id="ProtNLM"/>
    </source>
</evidence>
<dbReference type="EMBL" id="PCRM01000044">
    <property type="protein sequence ID" value="PIP21357.1"/>
    <property type="molecule type" value="Genomic_DNA"/>
</dbReference>
<protein>
    <recommendedName>
        <fullName evidence="3">Polymerase/histidinol phosphatase N-terminal domain-containing protein</fullName>
    </recommendedName>
</protein>
<evidence type="ECO:0000313" key="2">
    <source>
        <dbReference type="Proteomes" id="UP000231567"/>
    </source>
</evidence>
<proteinExistence type="predicted"/>
<dbReference type="SUPFAM" id="SSF89550">
    <property type="entry name" value="PHP domain-like"/>
    <property type="match status" value="1"/>
</dbReference>